<evidence type="ECO:0000256" key="3">
    <source>
        <dbReference type="ARBA" id="ARBA00022448"/>
    </source>
</evidence>
<dbReference type="HOGENOM" id="CLU_098660_1_1_6"/>
<feature type="topological domain" description="Cytoplasmic" evidence="14">
    <location>
        <begin position="101"/>
        <end position="106"/>
    </location>
</feature>
<feature type="transmembrane region" description="Helical" evidence="15">
    <location>
        <begin position="47"/>
        <end position="67"/>
    </location>
</feature>
<protein>
    <recommendedName>
        <fullName evidence="14">Disulfide bond formation protein B</fullName>
    </recommendedName>
    <alternativeName>
        <fullName evidence="14">Disulfide oxidoreductase</fullName>
    </alternativeName>
</protein>
<keyword evidence="17" id="KW-1185">Reference proteome</keyword>
<proteinExistence type="inferred from homology"/>
<name>A4BQ60_9GAMM</name>
<dbReference type="InterPro" id="IPR050183">
    <property type="entry name" value="DsbB"/>
</dbReference>
<evidence type="ECO:0000256" key="15">
    <source>
        <dbReference type="SAM" id="Phobius"/>
    </source>
</evidence>
<evidence type="ECO:0000313" key="16">
    <source>
        <dbReference type="EMBL" id="EAR22215.1"/>
    </source>
</evidence>
<comment type="similarity">
    <text evidence="2 14">Belongs to the DsbB family.</text>
</comment>
<dbReference type="STRING" id="314278.NB231_04880"/>
<comment type="caution">
    <text evidence="16">The sequence shown here is derived from an EMBL/GenBank/DDBJ whole genome shotgun (WGS) entry which is preliminary data.</text>
</comment>
<evidence type="ECO:0000256" key="8">
    <source>
        <dbReference type="ARBA" id="ARBA00022989"/>
    </source>
</evidence>
<sequence>MENGNSSILDKPLELGRELSSGNMAGLPVAADVTKIMLERLVGWRRPLNLVGAATCAALLVFAYYLQFAHSMEPCPLCVFQRIGFLVLGGGFLSAGVHAPHRGGARVYAVVLLAIAAVGSGLAARHIWIQSLPLDQVPACGPGLDYLFETLPLADAVRMVLQGSGECAQVDRLLGVSLPAWSLAGFVALGVASVLVNWGRARSHPPGSRR</sequence>
<dbReference type="InterPro" id="IPR003752">
    <property type="entry name" value="DiS_bond_form_DsbB/BdbC"/>
</dbReference>
<keyword evidence="4 14" id="KW-1003">Cell membrane</keyword>
<evidence type="ECO:0000256" key="11">
    <source>
        <dbReference type="ARBA" id="ARBA00023157"/>
    </source>
</evidence>
<dbReference type="GO" id="GO:0005886">
    <property type="term" value="C:plasma membrane"/>
    <property type="evidence" value="ECO:0007669"/>
    <property type="project" value="UniProtKB-SubCell"/>
</dbReference>
<dbReference type="Pfam" id="PF02600">
    <property type="entry name" value="DsbB"/>
    <property type="match status" value="1"/>
</dbReference>
<dbReference type="AlphaFoldDB" id="A4BQ60"/>
<evidence type="ECO:0000256" key="13">
    <source>
        <dbReference type="ARBA" id="ARBA00023284"/>
    </source>
</evidence>
<comment type="function">
    <text evidence="14">Required for disulfide bond formation in some periplasmic proteins. Acts by oxidizing the DsbA protein.</text>
</comment>
<dbReference type="eggNOG" id="COG1495">
    <property type="taxonomic scope" value="Bacteria"/>
</dbReference>
<keyword evidence="6 14" id="KW-0812">Transmembrane</keyword>
<dbReference type="EMBL" id="AAOF01000004">
    <property type="protein sequence ID" value="EAR22215.1"/>
    <property type="molecule type" value="Genomic_DNA"/>
</dbReference>
<dbReference type="InterPro" id="IPR023380">
    <property type="entry name" value="DsbB-like_sf"/>
</dbReference>
<evidence type="ECO:0000256" key="1">
    <source>
        <dbReference type="ARBA" id="ARBA00004429"/>
    </source>
</evidence>
<keyword evidence="13 14" id="KW-0676">Redox-active center</keyword>
<evidence type="ECO:0000313" key="17">
    <source>
        <dbReference type="Proteomes" id="UP000003374"/>
    </source>
</evidence>
<feature type="transmembrane region" description="Helical" evidence="15">
    <location>
        <begin position="79"/>
        <end position="100"/>
    </location>
</feature>
<keyword evidence="5" id="KW-0997">Cell inner membrane</keyword>
<feature type="topological domain" description="Cytoplasmic" evidence="14">
    <location>
        <begin position="200"/>
        <end position="210"/>
    </location>
</feature>
<comment type="caution">
    <text evidence="14">Lacks conserved residue(s) required for the propagation of feature annotation.</text>
</comment>
<feature type="topological domain" description="Periplasmic" evidence="14">
    <location>
        <begin position="66"/>
        <end position="83"/>
    </location>
</feature>
<accession>A4BQ60</accession>
<evidence type="ECO:0000256" key="4">
    <source>
        <dbReference type="ARBA" id="ARBA00022475"/>
    </source>
</evidence>
<evidence type="ECO:0000256" key="9">
    <source>
        <dbReference type="ARBA" id="ARBA00023002"/>
    </source>
</evidence>
<keyword evidence="11 14" id="KW-1015">Disulfide bond</keyword>
<dbReference type="InterPro" id="IPR022920">
    <property type="entry name" value="Disulphide_bond_form_DsbB"/>
</dbReference>
<organism evidence="16 17">
    <name type="scientific">Nitrococcus mobilis Nb-231</name>
    <dbReference type="NCBI Taxonomy" id="314278"/>
    <lineage>
        <taxon>Bacteria</taxon>
        <taxon>Pseudomonadati</taxon>
        <taxon>Pseudomonadota</taxon>
        <taxon>Gammaproteobacteria</taxon>
        <taxon>Chromatiales</taxon>
        <taxon>Ectothiorhodospiraceae</taxon>
        <taxon>Nitrococcus</taxon>
    </lineage>
</organism>
<keyword evidence="8 14" id="KW-1133">Transmembrane helix</keyword>
<dbReference type="GO" id="GO:0009055">
    <property type="term" value="F:electron transfer activity"/>
    <property type="evidence" value="ECO:0007669"/>
    <property type="project" value="UniProtKB-UniRule"/>
</dbReference>
<feature type="transmembrane region" description="Helical" evidence="15">
    <location>
        <begin position="180"/>
        <end position="199"/>
    </location>
</feature>
<keyword evidence="9 14" id="KW-0560">Oxidoreductase</keyword>
<evidence type="ECO:0000256" key="7">
    <source>
        <dbReference type="ARBA" id="ARBA00022982"/>
    </source>
</evidence>
<dbReference type="GO" id="GO:0015035">
    <property type="term" value="F:protein-disulfide reductase activity"/>
    <property type="evidence" value="ECO:0007669"/>
    <property type="project" value="UniProtKB-UniRule"/>
</dbReference>
<feature type="transmembrane region" description="Helical" evidence="15">
    <location>
        <begin position="107"/>
        <end position="128"/>
    </location>
</feature>
<comment type="subcellular location">
    <subcellularLocation>
        <location evidence="1">Cell inner membrane</location>
        <topology evidence="1">Multi-pass membrane protein</topology>
    </subcellularLocation>
    <subcellularLocation>
        <location evidence="14">Cell membrane</location>
        <topology evidence="14">Multi-pass membrane protein</topology>
    </subcellularLocation>
</comment>
<feature type="disulfide bond" description="Redox-active" evidence="14">
    <location>
        <begin position="75"/>
        <end position="78"/>
    </location>
</feature>
<dbReference type="GO" id="GO:0006457">
    <property type="term" value="P:protein folding"/>
    <property type="evidence" value="ECO:0007669"/>
    <property type="project" value="InterPro"/>
</dbReference>
<keyword evidence="3 14" id="KW-0813">Transport</keyword>
<keyword evidence="7 14" id="KW-0249">Electron transport</keyword>
<evidence type="ECO:0000256" key="2">
    <source>
        <dbReference type="ARBA" id="ARBA00008823"/>
    </source>
</evidence>
<reference evidence="16 17" key="1">
    <citation type="submission" date="2006-02" db="EMBL/GenBank/DDBJ databases">
        <authorList>
            <person name="Waterbury J."/>
            <person name="Ferriera S."/>
            <person name="Johnson J."/>
            <person name="Kravitz S."/>
            <person name="Halpern A."/>
            <person name="Remington K."/>
            <person name="Beeson K."/>
            <person name="Tran B."/>
            <person name="Rogers Y.-H."/>
            <person name="Friedman R."/>
            <person name="Venter J.C."/>
        </authorList>
    </citation>
    <scope>NUCLEOTIDE SEQUENCE [LARGE SCALE GENOMIC DNA]</scope>
    <source>
        <strain evidence="16 17">Nb-231</strain>
    </source>
</reference>
<dbReference type="PANTHER" id="PTHR36570:SF3">
    <property type="entry name" value="DISULFIDE BOND FORMATION PROTEIN B"/>
    <property type="match status" value="1"/>
</dbReference>
<evidence type="ECO:0000256" key="12">
    <source>
        <dbReference type="ARBA" id="ARBA00023186"/>
    </source>
</evidence>
<feature type="topological domain" description="Cytoplasmic" evidence="14">
    <location>
        <begin position="1"/>
        <end position="48"/>
    </location>
</feature>
<dbReference type="HAMAP" id="MF_00286">
    <property type="entry name" value="DsbB"/>
    <property type="match status" value="1"/>
</dbReference>
<keyword evidence="10 14" id="KW-0472">Membrane</keyword>
<gene>
    <name evidence="14" type="primary">dsbB</name>
    <name evidence="16" type="ORF">NB231_04880</name>
</gene>
<evidence type="ECO:0000256" key="6">
    <source>
        <dbReference type="ARBA" id="ARBA00022692"/>
    </source>
</evidence>
<evidence type="ECO:0000256" key="10">
    <source>
        <dbReference type="ARBA" id="ARBA00023136"/>
    </source>
</evidence>
<dbReference type="SUPFAM" id="SSF158442">
    <property type="entry name" value="DsbB-like"/>
    <property type="match status" value="1"/>
</dbReference>
<dbReference type="Proteomes" id="UP000003374">
    <property type="component" value="Unassembled WGS sequence"/>
</dbReference>
<evidence type="ECO:0000256" key="5">
    <source>
        <dbReference type="ARBA" id="ARBA00022519"/>
    </source>
</evidence>
<evidence type="ECO:0000256" key="14">
    <source>
        <dbReference type="HAMAP-Rule" id="MF_00286"/>
    </source>
</evidence>
<keyword evidence="12 14" id="KW-0143">Chaperone</keyword>
<dbReference type="PANTHER" id="PTHR36570">
    <property type="entry name" value="DISULFIDE BOND FORMATION PROTEIN B"/>
    <property type="match status" value="1"/>
</dbReference>
<dbReference type="Gene3D" id="1.20.1550.10">
    <property type="entry name" value="DsbB-like"/>
    <property type="match status" value="1"/>
</dbReference>